<organism evidence="1 2">
    <name type="scientific">Syncephalis pseudoplumigaleata</name>
    <dbReference type="NCBI Taxonomy" id="1712513"/>
    <lineage>
        <taxon>Eukaryota</taxon>
        <taxon>Fungi</taxon>
        <taxon>Fungi incertae sedis</taxon>
        <taxon>Zoopagomycota</taxon>
        <taxon>Zoopagomycotina</taxon>
        <taxon>Zoopagomycetes</taxon>
        <taxon>Zoopagales</taxon>
        <taxon>Piptocephalidaceae</taxon>
        <taxon>Syncephalis</taxon>
    </lineage>
</organism>
<protein>
    <submittedName>
        <fullName evidence="1">Uncharacterized protein</fullName>
    </submittedName>
</protein>
<dbReference type="Proteomes" id="UP000278143">
    <property type="component" value="Unassembled WGS sequence"/>
</dbReference>
<dbReference type="AlphaFoldDB" id="A0A4P9YU03"/>
<dbReference type="OrthoDB" id="449052at2759"/>
<reference evidence="2" key="1">
    <citation type="journal article" date="2018" name="Nat. Microbiol.">
        <title>Leveraging single-cell genomics to expand the fungal tree of life.</title>
        <authorList>
            <person name="Ahrendt S.R."/>
            <person name="Quandt C.A."/>
            <person name="Ciobanu D."/>
            <person name="Clum A."/>
            <person name="Salamov A."/>
            <person name="Andreopoulos B."/>
            <person name="Cheng J.F."/>
            <person name="Woyke T."/>
            <person name="Pelin A."/>
            <person name="Henrissat B."/>
            <person name="Reynolds N.K."/>
            <person name="Benny G.L."/>
            <person name="Smith M.E."/>
            <person name="James T.Y."/>
            <person name="Grigoriev I.V."/>
        </authorList>
    </citation>
    <scope>NUCLEOTIDE SEQUENCE [LARGE SCALE GENOMIC DNA]</scope>
    <source>
        <strain evidence="2">Benny S71-1</strain>
    </source>
</reference>
<keyword evidence="2" id="KW-1185">Reference proteome</keyword>
<dbReference type="EMBL" id="KZ990997">
    <property type="protein sequence ID" value="RKP23407.1"/>
    <property type="molecule type" value="Genomic_DNA"/>
</dbReference>
<name>A0A4P9YU03_9FUNG</name>
<sequence length="80" mass="9019">MFDYADLLTYVLLVLKRAKLPQHENTRQVLRLVHEAAAEQNVPVRLASDLSQKNPFYALLAESSLIQALEIFAKGAHRCA</sequence>
<accession>A0A4P9YU03</accession>
<evidence type="ECO:0000313" key="2">
    <source>
        <dbReference type="Proteomes" id="UP000278143"/>
    </source>
</evidence>
<gene>
    <name evidence="1" type="ORF">SYNPS1DRAFT_24533</name>
</gene>
<evidence type="ECO:0000313" key="1">
    <source>
        <dbReference type="EMBL" id="RKP23407.1"/>
    </source>
</evidence>
<proteinExistence type="predicted"/>